<comment type="caution">
    <text evidence="3">The sequence shown here is derived from an EMBL/GenBank/DDBJ whole genome shotgun (WGS) entry which is preliminary data.</text>
</comment>
<feature type="domain" description="JmjC" evidence="2">
    <location>
        <begin position="618"/>
        <end position="772"/>
    </location>
</feature>
<feature type="region of interest" description="Disordered" evidence="1">
    <location>
        <begin position="33"/>
        <end position="85"/>
    </location>
</feature>
<evidence type="ECO:0000256" key="1">
    <source>
        <dbReference type="SAM" id="MobiDB-lite"/>
    </source>
</evidence>
<dbReference type="InterPro" id="IPR003347">
    <property type="entry name" value="JmjC_dom"/>
</dbReference>
<feature type="compositionally biased region" description="Pro residues" evidence="1">
    <location>
        <begin position="48"/>
        <end position="60"/>
    </location>
</feature>
<feature type="region of interest" description="Disordered" evidence="1">
    <location>
        <begin position="404"/>
        <end position="458"/>
    </location>
</feature>
<dbReference type="SUPFAM" id="SSF51197">
    <property type="entry name" value="Clavaminate synthase-like"/>
    <property type="match status" value="1"/>
</dbReference>
<name>A0ABR4ELX9_9PEZI</name>
<evidence type="ECO:0000313" key="3">
    <source>
        <dbReference type="EMBL" id="KAL2283423.1"/>
    </source>
</evidence>
<feature type="compositionally biased region" description="Low complexity" evidence="1">
    <location>
        <begin position="106"/>
        <end position="121"/>
    </location>
</feature>
<feature type="compositionally biased region" description="Polar residues" evidence="1">
    <location>
        <begin position="66"/>
        <end position="85"/>
    </location>
</feature>
<dbReference type="Proteomes" id="UP001600888">
    <property type="component" value="Unassembled WGS sequence"/>
</dbReference>
<dbReference type="Gene3D" id="2.60.120.650">
    <property type="entry name" value="Cupin"/>
    <property type="match status" value="1"/>
</dbReference>
<feature type="compositionally biased region" description="Pro residues" evidence="1">
    <location>
        <begin position="210"/>
        <end position="222"/>
    </location>
</feature>
<evidence type="ECO:0000259" key="2">
    <source>
        <dbReference type="PROSITE" id="PS51184"/>
    </source>
</evidence>
<feature type="region of interest" description="Disordered" evidence="1">
    <location>
        <begin position="106"/>
        <end position="300"/>
    </location>
</feature>
<proteinExistence type="predicted"/>
<evidence type="ECO:0000313" key="4">
    <source>
        <dbReference type="Proteomes" id="UP001600888"/>
    </source>
</evidence>
<dbReference type="PROSITE" id="PS51184">
    <property type="entry name" value="JMJC"/>
    <property type="match status" value="1"/>
</dbReference>
<organism evidence="3 4">
    <name type="scientific">Diaporthe vaccinii</name>
    <dbReference type="NCBI Taxonomy" id="105482"/>
    <lineage>
        <taxon>Eukaryota</taxon>
        <taxon>Fungi</taxon>
        <taxon>Dikarya</taxon>
        <taxon>Ascomycota</taxon>
        <taxon>Pezizomycotina</taxon>
        <taxon>Sordariomycetes</taxon>
        <taxon>Sordariomycetidae</taxon>
        <taxon>Diaporthales</taxon>
        <taxon>Diaporthaceae</taxon>
        <taxon>Diaporthe</taxon>
        <taxon>Diaporthe eres species complex</taxon>
    </lineage>
</organism>
<gene>
    <name evidence="3" type="ORF">FJTKL_10014</name>
</gene>
<sequence>MAYLTGAAGAFMPQPHAAAEPFYSQAVFRALDDDPSRSATPAATAFNPPEPAHAPAPAPVHAPASHNGSQSCTTPWPRSNGAQMSPINPAEVEMAEGLIQMRSGLAPTTLTPPAHHAPAHTPAHETPNVNGHKSHLATGREPNLLQAPSPLPLPSPVTAPAPALADHPTVSTSSDELAGRHSDDFSLGDNSDTTITDPQVDRHEELNGLPPRPGPAFTPAPVPSHERRSTAPPQPASTNGSAPHGFDNAPGEGTTPGAPMLQPPTVPSEGPRPGMQSPRSRPYDPSAPILSSSIPRAHGGRCDCRAVPEAFLSALDDGNSFNIEAMAKLYGACRNDLCASHLNSYAQLITSALEATRSATPVAVTPQPTVGRAPQMDQHTFSFEETGSGTRWTAVPRRRRATSIPGIDEIELDLPPKRRRLDAEEPLSKTEAQSPSGSAEFWNKPQSNSSDCRPPPDVAFNEEFRRKVLAELEHEFTDRKEDDWSRGETTNRYIHAILSKCEHPNTDVRKGPIDVGFLNSEEASTILERGTERLPIITTGQQQFKWTNSERPISQLFKRMEDLSRQVSVQIPSHNFDLPSYETKSLSAIRDRFLRGQASRDPWNILDLRSPLPPSILPSFLTGENCQLLPRIRDALLEGHCAERIKATREEWNEWTELLEWVLMSEGGHNTAPHMDSHGWSTWITIQEGNFGFGWLARPTDEEQEEWMNDPLNYTGGNWRFVILKPGQTVFFPSGTVHFVFRLHAEQTLALGGHLLQWTALERWVQIILWQLKNPNITNEDLGTAPLKYIRSARKLVEHRMANWRVTTMGGMPTVTRFLALATEVERWYHQKKKKKRAR</sequence>
<feature type="compositionally biased region" description="Polar residues" evidence="1">
    <location>
        <begin position="188"/>
        <end position="197"/>
    </location>
</feature>
<protein>
    <recommendedName>
        <fullName evidence="2">JmjC domain-containing protein</fullName>
    </recommendedName>
</protein>
<accession>A0ABR4ELX9</accession>
<reference evidence="3 4" key="1">
    <citation type="submission" date="2024-03" db="EMBL/GenBank/DDBJ databases">
        <title>A high-quality draft genome sequence of Diaporthe vaccinii, a causative agent of upright dieback and viscid rot disease in cranberry plants.</title>
        <authorList>
            <person name="Sarrasin M."/>
            <person name="Lang B.F."/>
            <person name="Burger G."/>
        </authorList>
    </citation>
    <scope>NUCLEOTIDE SEQUENCE [LARGE SCALE GENOMIC DNA]</scope>
    <source>
        <strain evidence="3 4">IS7</strain>
    </source>
</reference>
<keyword evidence="4" id="KW-1185">Reference proteome</keyword>
<feature type="compositionally biased region" description="Pro residues" evidence="1">
    <location>
        <begin position="149"/>
        <end position="159"/>
    </location>
</feature>
<dbReference type="EMBL" id="JBAWTH010000043">
    <property type="protein sequence ID" value="KAL2283423.1"/>
    <property type="molecule type" value="Genomic_DNA"/>
</dbReference>